<protein>
    <recommendedName>
        <fullName evidence="3">Polymer-forming cytoskeletal protein</fullName>
    </recommendedName>
</protein>
<keyword evidence="2" id="KW-1185">Reference proteome</keyword>
<accession>A0ABP7DTK8</accession>
<reference evidence="2" key="1">
    <citation type="journal article" date="2019" name="Int. J. Syst. Evol. Microbiol.">
        <title>The Global Catalogue of Microorganisms (GCM) 10K type strain sequencing project: providing services to taxonomists for standard genome sequencing and annotation.</title>
        <authorList>
            <consortium name="The Broad Institute Genomics Platform"/>
            <consortium name="The Broad Institute Genome Sequencing Center for Infectious Disease"/>
            <person name="Wu L."/>
            <person name="Ma J."/>
        </authorList>
    </citation>
    <scope>NUCLEOTIDE SEQUENCE [LARGE SCALE GENOMIC DNA]</scope>
    <source>
        <strain evidence="2">JCM 17498</strain>
    </source>
</reference>
<gene>
    <name evidence="1" type="ORF">GCM10022268_16500</name>
</gene>
<evidence type="ECO:0000313" key="1">
    <source>
        <dbReference type="EMBL" id="GAA3707839.1"/>
    </source>
</evidence>
<proteinExistence type="predicted"/>
<dbReference type="RefSeq" id="WP_344692880.1">
    <property type="nucleotide sequence ID" value="NZ_BAABBF010000003.1"/>
</dbReference>
<name>A0ABP7DTK8_9SPHN</name>
<evidence type="ECO:0008006" key="3">
    <source>
        <dbReference type="Google" id="ProtNLM"/>
    </source>
</evidence>
<organism evidence="1 2">
    <name type="scientific">Sphingomonas cynarae</name>
    <dbReference type="NCBI Taxonomy" id="930197"/>
    <lineage>
        <taxon>Bacteria</taxon>
        <taxon>Pseudomonadati</taxon>
        <taxon>Pseudomonadota</taxon>
        <taxon>Alphaproteobacteria</taxon>
        <taxon>Sphingomonadales</taxon>
        <taxon>Sphingomonadaceae</taxon>
        <taxon>Sphingomonas</taxon>
    </lineage>
</organism>
<sequence length="73" mass="7686">MKIDVQELPNSSVFKGIVDGDARVRRGSNLEVKGIVNGDLHIEAESKVLVSGIVKGRVINDGSEVELTGIIGG</sequence>
<dbReference type="EMBL" id="BAABBF010000003">
    <property type="protein sequence ID" value="GAA3707839.1"/>
    <property type="molecule type" value="Genomic_DNA"/>
</dbReference>
<comment type="caution">
    <text evidence="1">The sequence shown here is derived from an EMBL/GenBank/DDBJ whole genome shotgun (WGS) entry which is preliminary data.</text>
</comment>
<evidence type="ECO:0000313" key="2">
    <source>
        <dbReference type="Proteomes" id="UP001500523"/>
    </source>
</evidence>
<dbReference type="Proteomes" id="UP001500523">
    <property type="component" value="Unassembled WGS sequence"/>
</dbReference>